<feature type="compositionally biased region" description="Basic and acidic residues" evidence="2">
    <location>
        <begin position="855"/>
        <end position="865"/>
    </location>
</feature>
<dbReference type="GO" id="GO:0005524">
    <property type="term" value="F:ATP binding"/>
    <property type="evidence" value="ECO:0007669"/>
    <property type="project" value="UniProtKB-KW"/>
</dbReference>
<dbReference type="PANTHER" id="PTHR45615">
    <property type="entry name" value="MYOSIN HEAVY CHAIN, NON-MUSCLE"/>
    <property type="match status" value="1"/>
</dbReference>
<feature type="region of interest" description="Disordered" evidence="2">
    <location>
        <begin position="644"/>
        <end position="670"/>
    </location>
</feature>
<organism evidence="3 4">
    <name type="scientific">Neptunicella marina</name>
    <dbReference type="NCBI Taxonomy" id="2125989"/>
    <lineage>
        <taxon>Bacteria</taxon>
        <taxon>Pseudomonadati</taxon>
        <taxon>Pseudomonadota</taxon>
        <taxon>Gammaproteobacteria</taxon>
        <taxon>Alteromonadales</taxon>
        <taxon>Alteromonadaceae</taxon>
        <taxon>Neptunicella</taxon>
    </lineage>
</organism>
<evidence type="ECO:0000256" key="2">
    <source>
        <dbReference type="SAM" id="MobiDB-lite"/>
    </source>
</evidence>
<gene>
    <name evidence="3" type="ORF">H8B19_08795</name>
</gene>
<keyword evidence="3" id="KW-0547">Nucleotide-binding</keyword>
<feature type="compositionally biased region" description="Basic and acidic residues" evidence="2">
    <location>
        <begin position="840"/>
        <end position="849"/>
    </location>
</feature>
<sequence>MPGLQRIILIDTHLPDVVELKLNGHTNICGTNASGKTTLQRLIPVFYGEYPSRVVPATRDSFERWYLPRQSSFIIYEFTRAEGDLCQAVLSSNGSGVQYRFIAKPFDLNDYTYKNNAGEHNIVSMTELARAMKRNDVLVSNLLNTKEFRAIIQNDRSTLNTSANSRELLGYAKVFSLCAQHANLRHIEKLTKAVHSKEGKMETIKAMIAAILEEDGVQPPRSSLSRQRVEDWIKESQLITEFDAIRPEFSKLEKSDLQLNDAEQRLADLNQQFSQDISLLSASSIELDGQLNDLIHQIKVNDKNWTQNRDELNQTVSSAKAEITTLSANLDQVEAEFDQWQQQDIEKLQQNVQQLPGWVNDLDSLNSRYLLLTEKHQDVESAFNKRVADLNEKLQGELDNYNNQLQQLQAQQSEQKQAEQDDLREIHQQYQNQREALSSDYAEQIQQLKIEQAELSTQLKNIGFNEFEQSQLDILEQSISEASAAEDSARGKLQQMQQQTQSAQQLRQQARQQLDDAARAEQQQQQLVDKTEALLYPGDATLLEFLRKQQPGWEQKLGKVIHPDLLKRQDLKPAMGEESDSLFGLTLDVSTLDTPEYAESEQLLQAKLAEQRAKLDVLAEQHSQAEQQLAKANEAVRVAELAQTRAESDCKTAEASRKRAQHDKEQSRQEYLSAVAERKQNSNKRLQANEKQQQKVAAQQQQALDELNERQLEAETERQFHWQQILGDISDKIAQVKDLLQSTRQHAELERKKCQDWLQDELNKRGLDVDEIGDIKKQIKQLKDDIQHTETHRHKVQDYQHWYKTVFTGHKVKWQNQLEKARKEFSDAERSLQKQQSEYQHQREADKARQTQLEHSLKTSREQHQAVESLHNSLNRIKLPLADKQSDLSQQQVAQRISEGQELLQQRESLLLDVRNYVDHFDKLIAKQAGTGLSDTWDRSREECTQMNAQGLRLLDHRKLVSHLNRLLNDIVPQKLAGLREQGRIFGADLSQYYHVLADIDKRIASQSQRISKEVDEELFLEGVSDSAVKIRSRISELEFWPELRQFQQLYEEWLQTGTQDLPKEDYSLSMRRVMEILGRAALSGGIINLLDIELHIKEGNSNLVIRTDRQLNESSSHGMAYLILCKFLLAFTRLLRGNAEVTMHWPIDELGTLHQSNVKKIFDACHNNNIHVLGAFPNPESDVLNLFANRYLIDKTTRRLQTVQPKVSAVSERLKQRQQEVSA</sequence>
<accession>A0A8J6ITF8</accession>
<reference evidence="3" key="2">
    <citation type="submission" date="2020-08" db="EMBL/GenBank/DDBJ databases">
        <authorList>
            <person name="Lai Q."/>
        </authorList>
    </citation>
    <scope>NUCLEOTIDE SEQUENCE</scope>
    <source>
        <strain evidence="3">S27-2</strain>
    </source>
</reference>
<feature type="coiled-coil region" evidence="1">
    <location>
        <begin position="384"/>
        <end position="530"/>
    </location>
</feature>
<evidence type="ECO:0000313" key="3">
    <source>
        <dbReference type="EMBL" id="MBC3765974.1"/>
    </source>
</evidence>
<keyword evidence="1" id="KW-0175">Coiled coil</keyword>
<dbReference type="InterPro" id="IPR021979">
    <property type="entry name" value="DUF3584"/>
</dbReference>
<evidence type="ECO:0000313" key="4">
    <source>
        <dbReference type="Proteomes" id="UP000601768"/>
    </source>
</evidence>
<keyword evidence="3" id="KW-0067">ATP-binding</keyword>
<comment type="caution">
    <text evidence="3">The sequence shown here is derived from an EMBL/GenBank/DDBJ whole genome shotgun (WGS) entry which is preliminary data.</text>
</comment>
<dbReference type="RefSeq" id="WP_186506452.1">
    <property type="nucleotide sequence ID" value="NZ_JACNEP010000006.1"/>
</dbReference>
<dbReference type="AlphaFoldDB" id="A0A8J6ITF8"/>
<proteinExistence type="predicted"/>
<feature type="region of interest" description="Disordered" evidence="2">
    <location>
        <begin position="825"/>
        <end position="869"/>
    </location>
</feature>
<keyword evidence="4" id="KW-1185">Reference proteome</keyword>
<dbReference type="PANTHER" id="PTHR45615:SF63">
    <property type="entry name" value="CHROMOSOME UNDETERMINED SCAFFOLD_10, WHOLE GENOME SHOTGUN SEQUENCE"/>
    <property type="match status" value="1"/>
</dbReference>
<name>A0A8J6ITF8_9ALTE</name>
<evidence type="ECO:0000256" key="1">
    <source>
        <dbReference type="SAM" id="Coils"/>
    </source>
</evidence>
<feature type="coiled-coil region" evidence="1">
    <location>
        <begin position="309"/>
        <end position="343"/>
    </location>
</feature>
<dbReference type="Proteomes" id="UP000601768">
    <property type="component" value="Unassembled WGS sequence"/>
</dbReference>
<reference evidence="3" key="1">
    <citation type="journal article" date="2018" name="Int. J. Syst. Evol. Microbiol.">
        <title>Neptunicella marina gen. nov., sp. nov., isolated from surface seawater.</title>
        <authorList>
            <person name="Liu X."/>
            <person name="Lai Q."/>
            <person name="Du Y."/>
            <person name="Zhang X."/>
            <person name="Liu Z."/>
            <person name="Sun F."/>
            <person name="Shao Z."/>
        </authorList>
    </citation>
    <scope>NUCLEOTIDE SEQUENCE</scope>
    <source>
        <strain evidence="3">S27-2</strain>
    </source>
</reference>
<dbReference type="Gene3D" id="3.40.50.300">
    <property type="entry name" value="P-loop containing nucleotide triphosphate hydrolases"/>
    <property type="match status" value="1"/>
</dbReference>
<dbReference type="Pfam" id="PF12128">
    <property type="entry name" value="DUF3584"/>
    <property type="match status" value="1"/>
</dbReference>
<protein>
    <submittedName>
        <fullName evidence="3">ATP-binding protein</fullName>
    </submittedName>
</protein>
<dbReference type="InterPro" id="IPR027417">
    <property type="entry name" value="P-loop_NTPase"/>
</dbReference>
<dbReference type="EMBL" id="JACNEP010000006">
    <property type="protein sequence ID" value="MBC3765974.1"/>
    <property type="molecule type" value="Genomic_DNA"/>
</dbReference>
<feature type="compositionally biased region" description="Basic and acidic residues" evidence="2">
    <location>
        <begin position="646"/>
        <end position="668"/>
    </location>
</feature>